<dbReference type="RefSeq" id="WP_054539437.1">
    <property type="nucleotide sequence ID" value="NZ_JACIEQ010000015.1"/>
</dbReference>
<dbReference type="GO" id="GO:0009231">
    <property type="term" value="P:riboflavin biosynthetic process"/>
    <property type="evidence" value="ECO:0007669"/>
    <property type="project" value="UniProtKB-UniPathway"/>
</dbReference>
<sequence length="220" mass="23062">MRDLTGALSPVQEALTALGRGEIAILTDGPAGGAYLVASASLAGEQVINFMATHGRGLICLSLPASRVDALHLPGMPQRNRTVMGWPYTVSIEARHGITTGISAKERAHTILTAAHPQARPEDIVSPGHVFPLRAQEGPLGPQSSPPEVSVTLAHWAGQVPAAVICAILDDDGELAQGDTLMRRALHHIPRLSMAEALRAQVMLSAAVTTDTLIMEEGSA</sequence>
<dbReference type="PANTHER" id="PTHR21327:SF18">
    <property type="entry name" value="3,4-DIHYDROXY-2-BUTANONE 4-PHOSPHATE SYNTHASE"/>
    <property type="match status" value="1"/>
</dbReference>
<comment type="function">
    <text evidence="1">Catalyzes the conversion of D-ribulose 5-phosphate to formate and 3,4-dihydroxy-2-butanone 4-phosphate.</text>
</comment>
<reference evidence="7" key="1">
    <citation type="submission" date="2020-08" db="EMBL/GenBank/DDBJ databases">
        <title>Genomic Encyclopedia of Type Strains, Phase IV (KMG-IV): sequencing the most valuable type-strain genomes for metagenomic binning, comparative biology and taxonomic classification.</title>
        <authorList>
            <person name="Goeker M."/>
        </authorList>
    </citation>
    <scope>NUCLEOTIDE SEQUENCE [LARGE SCALE GENOMIC DNA]</scope>
    <source>
        <strain evidence="7">DSM 105040</strain>
    </source>
</reference>
<dbReference type="UniPathway" id="UPA00275">
    <property type="reaction ID" value="UER00399"/>
</dbReference>
<comment type="caution">
    <text evidence="7">The sequence shown here is derived from an EMBL/GenBank/DDBJ whole genome shotgun (WGS) entry which is preliminary data.</text>
</comment>
<evidence type="ECO:0000256" key="2">
    <source>
        <dbReference type="ARBA" id="ARBA00004904"/>
    </source>
</evidence>
<dbReference type="SUPFAM" id="SSF55821">
    <property type="entry name" value="YrdC/RibB"/>
    <property type="match status" value="1"/>
</dbReference>
<dbReference type="PANTHER" id="PTHR21327">
    <property type="entry name" value="GTP CYCLOHYDROLASE II-RELATED"/>
    <property type="match status" value="1"/>
</dbReference>
<organism evidence="7 8">
    <name type="scientific">Actibacterium naphthalenivorans</name>
    <dbReference type="NCBI Taxonomy" id="1614693"/>
    <lineage>
        <taxon>Bacteria</taxon>
        <taxon>Pseudomonadati</taxon>
        <taxon>Pseudomonadota</taxon>
        <taxon>Alphaproteobacteria</taxon>
        <taxon>Rhodobacterales</taxon>
        <taxon>Roseobacteraceae</taxon>
        <taxon>Actibacterium</taxon>
    </lineage>
</organism>
<proteinExistence type="predicted"/>
<dbReference type="EC" id="4.1.99.12" evidence="3"/>
<keyword evidence="8" id="KW-1185">Reference proteome</keyword>
<protein>
    <recommendedName>
        <fullName evidence="4">3,4-dihydroxy-2-butanone 4-phosphate synthase</fullName>
        <ecNumber evidence="3">4.1.99.12</ecNumber>
    </recommendedName>
</protein>
<evidence type="ECO:0000256" key="3">
    <source>
        <dbReference type="ARBA" id="ARBA00012153"/>
    </source>
</evidence>
<dbReference type="Pfam" id="PF00926">
    <property type="entry name" value="DHBP_synthase"/>
    <property type="match status" value="1"/>
</dbReference>
<evidence type="ECO:0000313" key="7">
    <source>
        <dbReference type="EMBL" id="MBB4023954.1"/>
    </source>
</evidence>
<comment type="pathway">
    <text evidence="2">Cofactor biosynthesis; riboflavin biosynthesis; 2-hydroxy-3-oxobutyl phosphate from D-ribulose 5-phosphate: step 1/1.</text>
</comment>
<dbReference type="GO" id="GO:0046872">
    <property type="term" value="F:metal ion binding"/>
    <property type="evidence" value="ECO:0007669"/>
    <property type="project" value="UniProtKB-KW"/>
</dbReference>
<dbReference type="GO" id="GO:0005829">
    <property type="term" value="C:cytosol"/>
    <property type="evidence" value="ECO:0007669"/>
    <property type="project" value="TreeGrafter"/>
</dbReference>
<evidence type="ECO:0000256" key="5">
    <source>
        <dbReference type="ARBA" id="ARBA00022619"/>
    </source>
</evidence>
<evidence type="ECO:0000313" key="8">
    <source>
        <dbReference type="Proteomes" id="UP000585681"/>
    </source>
</evidence>
<name>A0A840CD13_9RHOB</name>
<dbReference type="Gene3D" id="3.90.870.10">
    <property type="entry name" value="DHBP synthase"/>
    <property type="match status" value="1"/>
</dbReference>
<dbReference type="InterPro" id="IPR000422">
    <property type="entry name" value="DHBP_synthase_RibB"/>
</dbReference>
<gene>
    <name evidence="7" type="ORF">GGR17_003794</name>
</gene>
<keyword evidence="6" id="KW-0479">Metal-binding</keyword>
<dbReference type="GO" id="GO:0008686">
    <property type="term" value="F:3,4-dihydroxy-2-butanone-4-phosphate synthase activity"/>
    <property type="evidence" value="ECO:0007669"/>
    <property type="project" value="UniProtKB-EC"/>
</dbReference>
<dbReference type="InterPro" id="IPR017945">
    <property type="entry name" value="DHBP_synth_RibB-like_a/b_dom"/>
</dbReference>
<evidence type="ECO:0000256" key="4">
    <source>
        <dbReference type="ARBA" id="ARBA00018836"/>
    </source>
</evidence>
<dbReference type="AlphaFoldDB" id="A0A840CD13"/>
<dbReference type="GO" id="GO:0003935">
    <property type="term" value="F:GTP cyclohydrolase II activity"/>
    <property type="evidence" value="ECO:0007669"/>
    <property type="project" value="TreeGrafter"/>
</dbReference>
<evidence type="ECO:0000256" key="1">
    <source>
        <dbReference type="ARBA" id="ARBA00002284"/>
    </source>
</evidence>
<dbReference type="EMBL" id="JACIEQ010000015">
    <property type="protein sequence ID" value="MBB4023954.1"/>
    <property type="molecule type" value="Genomic_DNA"/>
</dbReference>
<evidence type="ECO:0000256" key="6">
    <source>
        <dbReference type="ARBA" id="ARBA00022723"/>
    </source>
</evidence>
<accession>A0A840CD13</accession>
<dbReference type="Proteomes" id="UP000585681">
    <property type="component" value="Unassembled WGS sequence"/>
</dbReference>
<keyword evidence="5" id="KW-0686">Riboflavin biosynthesis</keyword>